<proteinExistence type="predicted"/>
<dbReference type="RefSeq" id="WP_007782593.1">
    <property type="nucleotide sequence ID" value="NZ_CM001441.1"/>
</dbReference>
<dbReference type="PANTHER" id="PTHR30217">
    <property type="entry name" value="PEPTIDASE U32 FAMILY"/>
    <property type="match status" value="1"/>
</dbReference>
<name>H5XU89_9FIRM</name>
<reference evidence="1 2" key="1">
    <citation type="submission" date="2011-11" db="EMBL/GenBank/DDBJ databases">
        <title>The Noncontiguous Finished genome of Desulfosporosinus youngiae DSM 17734.</title>
        <authorList>
            <consortium name="US DOE Joint Genome Institute (JGI-PGF)"/>
            <person name="Lucas S."/>
            <person name="Han J."/>
            <person name="Lapidus A."/>
            <person name="Cheng J.-F."/>
            <person name="Goodwin L."/>
            <person name="Pitluck S."/>
            <person name="Peters L."/>
            <person name="Ovchinnikova G."/>
            <person name="Lu M."/>
            <person name="Land M.L."/>
            <person name="Hauser L."/>
            <person name="Pester M."/>
            <person name="Spring S."/>
            <person name="Ollivier B."/>
            <person name="Rattei T."/>
            <person name="Klenk H.-P."/>
            <person name="Wagner M."/>
            <person name="Loy A."/>
            <person name="Woyke T.J."/>
        </authorList>
    </citation>
    <scope>NUCLEOTIDE SEQUENCE [LARGE SCALE GENOMIC DNA]</scope>
    <source>
        <strain evidence="1 2">DSM 17734</strain>
    </source>
</reference>
<dbReference type="GO" id="GO:0006508">
    <property type="term" value="P:proteolysis"/>
    <property type="evidence" value="ECO:0007669"/>
    <property type="project" value="UniProtKB-KW"/>
</dbReference>
<dbReference type="AlphaFoldDB" id="H5XU89"/>
<keyword evidence="1" id="KW-0645">Protease</keyword>
<gene>
    <name evidence="1" type="ORF">DesyoDRAFT_2092</name>
</gene>
<sequence length="343" mass="38050">MKILAPVNSVYEAETLVNLGAEELYCGLNPGAWRKGRGQELWLNRREPGKANLESLEELRKLAGVAHGAGAQVFLTLNQPGYAPELYADILATVRQAQDYCGVDALIVADPGLIRLLKEDRPESIIHVSSLAAVLNSAAVSFFSRLGVKRIIFPRYVEPETMKSMIEQGGEQLEYEAFILNDGCVFEEGYCHASHAFGGAFCHNPAWVYKPLKIREEENTAPKRPRERLFRVNQESFGEHLDEYRRWLWIGIKNFGGMSGSKGYPLGMCGLCALPELQKIGVGSLKIVGREASLQKKAASVRLLKKMLDFSQAGHTSEEVRIEAKSLKGAKGLCKSGYMCYYS</sequence>
<dbReference type="InterPro" id="IPR001539">
    <property type="entry name" value="Peptidase_U32"/>
</dbReference>
<dbReference type="PANTHER" id="PTHR30217:SF10">
    <property type="entry name" value="23S RRNA 5-HYDROXYCYTIDINE C2501 SYNTHASE"/>
    <property type="match status" value="1"/>
</dbReference>
<dbReference type="EMBL" id="CM001441">
    <property type="protein sequence ID" value="EHQ89185.1"/>
    <property type="molecule type" value="Genomic_DNA"/>
</dbReference>
<dbReference type="HOGENOM" id="CLU_072025_0_0_9"/>
<evidence type="ECO:0000313" key="1">
    <source>
        <dbReference type="EMBL" id="EHQ89185.1"/>
    </source>
</evidence>
<dbReference type="Proteomes" id="UP000005104">
    <property type="component" value="Chromosome"/>
</dbReference>
<accession>H5XU89</accession>
<organism evidence="1 2">
    <name type="scientific">Desulfosporosinus youngiae DSM 17734</name>
    <dbReference type="NCBI Taxonomy" id="768710"/>
    <lineage>
        <taxon>Bacteria</taxon>
        <taxon>Bacillati</taxon>
        <taxon>Bacillota</taxon>
        <taxon>Clostridia</taxon>
        <taxon>Eubacteriales</taxon>
        <taxon>Desulfitobacteriaceae</taxon>
        <taxon>Desulfosporosinus</taxon>
    </lineage>
</organism>
<protein>
    <submittedName>
        <fullName evidence="1">Collagenase-like protease</fullName>
    </submittedName>
</protein>
<dbReference type="eggNOG" id="COG0826">
    <property type="taxonomic scope" value="Bacteria"/>
</dbReference>
<keyword evidence="2" id="KW-1185">Reference proteome</keyword>
<dbReference type="STRING" id="768710.DesyoDRAFT_2092"/>
<dbReference type="InterPro" id="IPR051454">
    <property type="entry name" value="RNA/ubiquinone_mod_enzymes"/>
</dbReference>
<keyword evidence="1" id="KW-0378">Hydrolase</keyword>
<evidence type="ECO:0000313" key="2">
    <source>
        <dbReference type="Proteomes" id="UP000005104"/>
    </source>
</evidence>
<dbReference type="GO" id="GO:0008233">
    <property type="term" value="F:peptidase activity"/>
    <property type="evidence" value="ECO:0007669"/>
    <property type="project" value="UniProtKB-KW"/>
</dbReference>
<dbReference type="Pfam" id="PF01136">
    <property type="entry name" value="Peptidase_U32"/>
    <property type="match status" value="1"/>
</dbReference>
<dbReference type="OrthoDB" id="1983353at2"/>